<dbReference type="KEGG" id="apuu:APUU_21946A"/>
<dbReference type="InterPro" id="IPR017941">
    <property type="entry name" value="Rieske_2Fe-2S"/>
</dbReference>
<reference evidence="8" key="1">
    <citation type="submission" date="2021-01" db="EMBL/GenBank/DDBJ databases">
        <authorList>
            <consortium name="Aspergillus puulaauensis MK2 genome sequencing consortium"/>
            <person name="Kazuki M."/>
            <person name="Futagami T."/>
        </authorList>
    </citation>
    <scope>NUCLEOTIDE SEQUENCE</scope>
    <source>
        <strain evidence="8">MK2</strain>
    </source>
</reference>
<dbReference type="GeneID" id="64971519"/>
<accession>A0A7R7XHS9</accession>
<dbReference type="SUPFAM" id="SSF50022">
    <property type="entry name" value="ISP domain"/>
    <property type="match status" value="1"/>
</dbReference>
<proteinExistence type="predicted"/>
<name>A0A7R7XHS9_9EURO</name>
<evidence type="ECO:0000256" key="4">
    <source>
        <dbReference type="ARBA" id="ARBA00023004"/>
    </source>
</evidence>
<sequence length="428" mass="48658">MADYIDLFAVIYNALLPALIASIGFNLWFYRSRAASHPHTDDRHPATQPTQLPSGWWNDESRFQAEKRAIFSQTWICVSHRGRFVKPGDYFSTEIAGFRIFLILGKDGRVRAFHNVCRHRAYPVTKKAEGSAMVLGCGYHGWSYNTTGALTKAPLFDKVPGFKKEENNLFEIHTRTDDAGFVHINFDRRKGAVTGGSAIVPRATKIGQPVMIYQTSQFLHSWVIQRDFNWKVMVANSENRIVRADSSFIETGIVANTQALPELELNHMSQIKFGYLTSIYTRRGSPFWFLVTYSPDSVGKTTLRCEAYSVKRQGTPLDEKIQETWDEQLRLKLQDFEGIYRKACRDGSHSKYNIYGQKLIAENVDSHLKQETAEGIENKPAAIQLENTELSEAERRGLLYTVENKYNANRFTVCQAVECAAAGGKLDW</sequence>
<keyword evidence="3" id="KW-0560">Oxidoreductase</keyword>
<organism evidence="8 9">
    <name type="scientific">Aspergillus puulaauensis</name>
    <dbReference type="NCBI Taxonomy" id="1220207"/>
    <lineage>
        <taxon>Eukaryota</taxon>
        <taxon>Fungi</taxon>
        <taxon>Dikarya</taxon>
        <taxon>Ascomycota</taxon>
        <taxon>Pezizomycotina</taxon>
        <taxon>Eurotiomycetes</taxon>
        <taxon>Eurotiomycetidae</taxon>
        <taxon>Eurotiales</taxon>
        <taxon>Aspergillaceae</taxon>
        <taxon>Aspergillus</taxon>
    </lineage>
</organism>
<dbReference type="PANTHER" id="PTHR43756">
    <property type="entry name" value="CHOLINE MONOOXYGENASE, CHLOROPLASTIC"/>
    <property type="match status" value="1"/>
</dbReference>
<dbReference type="InterPro" id="IPR036922">
    <property type="entry name" value="Rieske_2Fe-2S_sf"/>
</dbReference>
<keyword evidence="6" id="KW-0812">Transmembrane</keyword>
<dbReference type="Gene3D" id="2.102.10.10">
    <property type="entry name" value="Rieske [2Fe-2S] iron-sulphur domain"/>
    <property type="match status" value="1"/>
</dbReference>
<keyword evidence="9" id="KW-1185">Reference proteome</keyword>
<keyword evidence="5" id="KW-0411">Iron-sulfur</keyword>
<evidence type="ECO:0000256" key="6">
    <source>
        <dbReference type="SAM" id="Phobius"/>
    </source>
</evidence>
<evidence type="ECO:0000256" key="3">
    <source>
        <dbReference type="ARBA" id="ARBA00023002"/>
    </source>
</evidence>
<dbReference type="PRINTS" id="PR00090">
    <property type="entry name" value="RNGDIOXGNASE"/>
</dbReference>
<dbReference type="GO" id="GO:0016491">
    <property type="term" value="F:oxidoreductase activity"/>
    <property type="evidence" value="ECO:0007669"/>
    <property type="project" value="UniProtKB-KW"/>
</dbReference>
<evidence type="ECO:0000256" key="1">
    <source>
        <dbReference type="ARBA" id="ARBA00022714"/>
    </source>
</evidence>
<dbReference type="GO" id="GO:0046872">
    <property type="term" value="F:metal ion binding"/>
    <property type="evidence" value="ECO:0007669"/>
    <property type="project" value="UniProtKB-KW"/>
</dbReference>
<evidence type="ECO:0000313" key="9">
    <source>
        <dbReference type="Proteomes" id="UP000654913"/>
    </source>
</evidence>
<keyword evidence="1" id="KW-0001">2Fe-2S</keyword>
<reference evidence="8" key="2">
    <citation type="submission" date="2021-02" db="EMBL/GenBank/DDBJ databases">
        <title>Aspergillus puulaauensis MK2 genome sequence.</title>
        <authorList>
            <person name="Futagami T."/>
            <person name="Mori K."/>
            <person name="Kadooka C."/>
            <person name="Tanaka T."/>
        </authorList>
    </citation>
    <scope>NUCLEOTIDE SEQUENCE</scope>
    <source>
        <strain evidence="8">MK2</strain>
    </source>
</reference>
<evidence type="ECO:0000256" key="2">
    <source>
        <dbReference type="ARBA" id="ARBA00022723"/>
    </source>
</evidence>
<dbReference type="GO" id="GO:0051537">
    <property type="term" value="F:2 iron, 2 sulfur cluster binding"/>
    <property type="evidence" value="ECO:0007669"/>
    <property type="project" value="UniProtKB-KW"/>
</dbReference>
<evidence type="ECO:0000256" key="5">
    <source>
        <dbReference type="ARBA" id="ARBA00023014"/>
    </source>
</evidence>
<dbReference type="OrthoDB" id="426882at2759"/>
<dbReference type="EMBL" id="AP024444">
    <property type="protein sequence ID" value="BCS21514.1"/>
    <property type="molecule type" value="Genomic_DNA"/>
</dbReference>
<keyword evidence="6" id="KW-0472">Membrane</keyword>
<dbReference type="AlphaFoldDB" id="A0A7R7XHS9"/>
<evidence type="ECO:0000313" key="8">
    <source>
        <dbReference type="EMBL" id="BCS21514.1"/>
    </source>
</evidence>
<gene>
    <name evidence="8" type="ORF">APUU_21946A</name>
</gene>
<dbReference type="InterPro" id="IPR001663">
    <property type="entry name" value="Rng_hydr_dOase-A"/>
</dbReference>
<evidence type="ECO:0000259" key="7">
    <source>
        <dbReference type="PROSITE" id="PS51296"/>
    </source>
</evidence>
<dbReference type="Proteomes" id="UP000654913">
    <property type="component" value="Chromosome 2"/>
</dbReference>
<keyword evidence="2" id="KW-0479">Metal-binding</keyword>
<protein>
    <recommendedName>
        <fullName evidence="7">Rieske domain-containing protein</fullName>
    </recommendedName>
</protein>
<dbReference type="PROSITE" id="PS51296">
    <property type="entry name" value="RIESKE"/>
    <property type="match status" value="1"/>
</dbReference>
<feature type="transmembrane region" description="Helical" evidence="6">
    <location>
        <begin position="7"/>
        <end position="30"/>
    </location>
</feature>
<dbReference type="Pfam" id="PF00355">
    <property type="entry name" value="Rieske"/>
    <property type="match status" value="1"/>
</dbReference>
<dbReference type="RefSeq" id="XP_041553708.1">
    <property type="nucleotide sequence ID" value="XM_041700755.1"/>
</dbReference>
<keyword evidence="4" id="KW-0408">Iron</keyword>
<feature type="domain" description="Rieske" evidence="7">
    <location>
        <begin position="85"/>
        <end position="173"/>
    </location>
</feature>
<keyword evidence="6" id="KW-1133">Transmembrane helix</keyword>
<dbReference type="PANTHER" id="PTHR43756:SF6">
    <property type="entry name" value="CLUSTER-BINDING PROTEIN, PUTATIVE (AFU_ORTHOLOGUE AFUA_6G03920)-RELATED"/>
    <property type="match status" value="1"/>
</dbReference>
<dbReference type="CDD" id="cd03469">
    <property type="entry name" value="Rieske_RO_Alpha_N"/>
    <property type="match status" value="1"/>
</dbReference>